<keyword evidence="3" id="KW-0472">Membrane</keyword>
<comment type="similarity">
    <text evidence="2">Belongs to the short-chain dehydrogenases/reductases (SDR) family.</text>
</comment>
<dbReference type="AlphaFoldDB" id="A0A9D5DHL8"/>
<keyword evidence="1" id="KW-0560">Oxidoreductase</keyword>
<dbReference type="Proteomes" id="UP001067231">
    <property type="component" value="Unassembled WGS sequence"/>
</dbReference>
<evidence type="ECO:0000256" key="2">
    <source>
        <dbReference type="RuleBase" id="RU000363"/>
    </source>
</evidence>
<protein>
    <submittedName>
        <fullName evidence="4">Oxidoreductase</fullName>
    </submittedName>
</protein>
<dbReference type="PRINTS" id="PR00081">
    <property type="entry name" value="GDHRDH"/>
</dbReference>
<gene>
    <name evidence="4" type="ORF">OJ253_1336</name>
</gene>
<evidence type="ECO:0000256" key="1">
    <source>
        <dbReference type="ARBA" id="ARBA00023002"/>
    </source>
</evidence>
<dbReference type="EMBL" id="JAPCXC010000028">
    <property type="protein sequence ID" value="KAJ1609997.1"/>
    <property type="molecule type" value="Genomic_DNA"/>
</dbReference>
<evidence type="ECO:0000313" key="4">
    <source>
        <dbReference type="EMBL" id="KAJ1609997.1"/>
    </source>
</evidence>
<dbReference type="OrthoDB" id="1274115at2759"/>
<dbReference type="Gene3D" id="3.40.50.720">
    <property type="entry name" value="NAD(P)-binding Rossmann-like Domain"/>
    <property type="match status" value="1"/>
</dbReference>
<feature type="transmembrane region" description="Helical" evidence="3">
    <location>
        <begin position="7"/>
        <end position="37"/>
    </location>
</feature>
<accession>A0A9D5DHL8</accession>
<dbReference type="InterPro" id="IPR002347">
    <property type="entry name" value="SDR_fam"/>
</dbReference>
<dbReference type="PANTHER" id="PTHR43157">
    <property type="entry name" value="PHOSPHATIDYLINOSITOL-GLYCAN BIOSYNTHESIS CLASS F PROTEIN-RELATED"/>
    <property type="match status" value="1"/>
</dbReference>
<dbReference type="SUPFAM" id="SSF51735">
    <property type="entry name" value="NAD(P)-binding Rossmann-fold domains"/>
    <property type="match status" value="1"/>
</dbReference>
<name>A0A9D5DHL8_9CRYT</name>
<dbReference type="PRINTS" id="PR00080">
    <property type="entry name" value="SDRFAMILY"/>
</dbReference>
<keyword evidence="3" id="KW-1133">Transmembrane helix</keyword>
<dbReference type="InterPro" id="IPR036291">
    <property type="entry name" value="NAD(P)-bd_dom_sf"/>
</dbReference>
<dbReference type="GO" id="GO:0016491">
    <property type="term" value="F:oxidoreductase activity"/>
    <property type="evidence" value="ECO:0007669"/>
    <property type="project" value="UniProtKB-KW"/>
</dbReference>
<comment type="caution">
    <text evidence="4">The sequence shown here is derived from an EMBL/GenBank/DDBJ whole genome shotgun (WGS) entry which is preliminary data.</text>
</comment>
<proteinExistence type="inferred from homology"/>
<reference evidence="4" key="1">
    <citation type="submission" date="2022-10" db="EMBL/GenBank/DDBJ databases">
        <title>Adaptive evolution leads to modifications in subtelomeric GC content in a zoonotic Cryptosporidium species.</title>
        <authorList>
            <person name="Li J."/>
            <person name="Feng Y."/>
            <person name="Xiao L."/>
        </authorList>
    </citation>
    <scope>NUCLEOTIDE SEQUENCE</scope>
    <source>
        <strain evidence="4">33844</strain>
    </source>
</reference>
<keyword evidence="3" id="KW-0812">Transmembrane</keyword>
<sequence>MVAPKGMLVFVILHSVLFEPAFISMLAFALGVVLPFAVNHTEVLRRLQLSYITVGVVLSVYIFLLFAICRFISLGKCLPRKILRDRRLMKGKTVVITGCTRGIGLETAKQIAIWGVSELIMCCRDFMAMENVKNELISIGLSSDKIHSIECDLSSMQSIELCSRKIMSIVSKIDILINNAGIMAPPFQLVNNVEKQFMTNYLGHFYLTTNLLPILQACKCRIINVSSIAHLAAPFGFEISELENVDEKTYDRTRFYGISKLCNIYFTRELQKRFGSTGLTAVSLHPGCVDTDLGRYVREGSTLFVTFYPLMKLFSKTPFYGAQTTLYCCATSDDNLIPGGYYSQCELDISSPVSLDMDRSERLWNYSKSLCEKINRLKTE</sequence>
<dbReference type="PANTHER" id="PTHR43157:SF31">
    <property type="entry name" value="PHOSPHATIDYLINOSITOL-GLYCAN BIOSYNTHESIS CLASS F PROTEIN"/>
    <property type="match status" value="1"/>
</dbReference>
<dbReference type="Pfam" id="PF00106">
    <property type="entry name" value="adh_short"/>
    <property type="match status" value="1"/>
</dbReference>
<organism evidence="4">
    <name type="scientific">Cryptosporidium canis</name>
    <dbReference type="NCBI Taxonomy" id="195482"/>
    <lineage>
        <taxon>Eukaryota</taxon>
        <taxon>Sar</taxon>
        <taxon>Alveolata</taxon>
        <taxon>Apicomplexa</taxon>
        <taxon>Conoidasida</taxon>
        <taxon>Coccidia</taxon>
        <taxon>Eucoccidiorida</taxon>
        <taxon>Eimeriorina</taxon>
        <taxon>Cryptosporidiidae</taxon>
        <taxon>Cryptosporidium</taxon>
    </lineage>
</organism>
<evidence type="ECO:0000256" key="3">
    <source>
        <dbReference type="SAM" id="Phobius"/>
    </source>
</evidence>
<dbReference type="CDD" id="cd05327">
    <property type="entry name" value="retinol-DH_like_SDR_c_like"/>
    <property type="match status" value="1"/>
</dbReference>
<feature type="transmembrane region" description="Helical" evidence="3">
    <location>
        <begin position="49"/>
        <end position="72"/>
    </location>
</feature>